<organism evidence="1 2">
    <name type="scientific">Trichuris suis</name>
    <name type="common">pig whipworm</name>
    <dbReference type="NCBI Taxonomy" id="68888"/>
    <lineage>
        <taxon>Eukaryota</taxon>
        <taxon>Metazoa</taxon>
        <taxon>Ecdysozoa</taxon>
        <taxon>Nematoda</taxon>
        <taxon>Enoplea</taxon>
        <taxon>Dorylaimia</taxon>
        <taxon>Trichinellida</taxon>
        <taxon>Trichuridae</taxon>
        <taxon>Trichuris</taxon>
    </lineage>
</organism>
<accession>A0A085M5D1</accession>
<name>A0A085M5D1_9BILA</name>
<reference evidence="1 2" key="1">
    <citation type="journal article" date="2014" name="Nat. Genet.">
        <title>Genome and transcriptome of the porcine whipworm Trichuris suis.</title>
        <authorList>
            <person name="Jex A.R."/>
            <person name="Nejsum P."/>
            <person name="Schwarz E.M."/>
            <person name="Hu L."/>
            <person name="Young N.D."/>
            <person name="Hall R.S."/>
            <person name="Korhonen P.K."/>
            <person name="Liao S."/>
            <person name="Thamsborg S."/>
            <person name="Xia J."/>
            <person name="Xu P."/>
            <person name="Wang S."/>
            <person name="Scheerlinck J.P."/>
            <person name="Hofmann A."/>
            <person name="Sternberg P.W."/>
            <person name="Wang J."/>
            <person name="Gasser R.B."/>
        </authorList>
    </citation>
    <scope>NUCLEOTIDE SEQUENCE [LARGE SCALE GENOMIC DNA]</scope>
    <source>
        <strain evidence="1">DCEP-RM93M</strain>
    </source>
</reference>
<evidence type="ECO:0000313" key="2">
    <source>
        <dbReference type="Proteomes" id="UP000030764"/>
    </source>
</evidence>
<evidence type="ECO:0000313" key="1">
    <source>
        <dbReference type="EMBL" id="KFD52427.1"/>
    </source>
</evidence>
<protein>
    <submittedName>
        <fullName evidence="1">Uncharacterized protein</fullName>
    </submittedName>
</protein>
<proteinExistence type="predicted"/>
<gene>
    <name evidence="1" type="ORF">M513_06624</name>
</gene>
<sequence length="71" mass="8392">MFGEFLSSTELCFSKHVNPASHVFERVHLRGNRSERILDVSHQFFRIANQIHTVLVRDLKLRMQILEKRTA</sequence>
<dbReference type="EMBL" id="KL363227">
    <property type="protein sequence ID" value="KFD52427.1"/>
    <property type="molecule type" value="Genomic_DNA"/>
</dbReference>
<dbReference type="Proteomes" id="UP000030764">
    <property type="component" value="Unassembled WGS sequence"/>
</dbReference>
<dbReference type="AlphaFoldDB" id="A0A085M5D1"/>
<keyword evidence="2" id="KW-1185">Reference proteome</keyword>